<dbReference type="PANTHER" id="PTHR35201">
    <property type="entry name" value="TERPENE SYNTHASE"/>
    <property type="match status" value="1"/>
</dbReference>
<dbReference type="OrthoDB" id="3004402at2759"/>
<keyword evidence="6" id="KW-1185">Reference proteome</keyword>
<comment type="similarity">
    <text evidence="2 4">Belongs to the terpene synthase family.</text>
</comment>
<evidence type="ECO:0000256" key="1">
    <source>
        <dbReference type="ARBA" id="ARBA00001946"/>
    </source>
</evidence>
<dbReference type="PANTHER" id="PTHR35201:SF4">
    <property type="entry name" value="BETA-PINACENE SYNTHASE-RELATED"/>
    <property type="match status" value="1"/>
</dbReference>
<dbReference type="Gene3D" id="1.10.600.10">
    <property type="entry name" value="Farnesyl Diphosphate Synthase"/>
    <property type="match status" value="1"/>
</dbReference>
<evidence type="ECO:0000256" key="2">
    <source>
        <dbReference type="ARBA" id="ARBA00006333"/>
    </source>
</evidence>
<reference evidence="5" key="1">
    <citation type="journal article" date="2020" name="Stud. Mycol.">
        <title>101 Dothideomycetes genomes: a test case for predicting lifestyles and emergence of pathogens.</title>
        <authorList>
            <person name="Haridas S."/>
            <person name="Albert R."/>
            <person name="Binder M."/>
            <person name="Bloem J."/>
            <person name="Labutti K."/>
            <person name="Salamov A."/>
            <person name="Andreopoulos B."/>
            <person name="Baker S."/>
            <person name="Barry K."/>
            <person name="Bills G."/>
            <person name="Bluhm B."/>
            <person name="Cannon C."/>
            <person name="Castanera R."/>
            <person name="Culley D."/>
            <person name="Daum C."/>
            <person name="Ezra D."/>
            <person name="Gonzalez J."/>
            <person name="Henrissat B."/>
            <person name="Kuo A."/>
            <person name="Liang C."/>
            <person name="Lipzen A."/>
            <person name="Lutzoni F."/>
            <person name="Magnuson J."/>
            <person name="Mondo S."/>
            <person name="Nolan M."/>
            <person name="Ohm R."/>
            <person name="Pangilinan J."/>
            <person name="Park H.-J."/>
            <person name="Ramirez L."/>
            <person name="Alfaro M."/>
            <person name="Sun H."/>
            <person name="Tritt A."/>
            <person name="Yoshinaga Y."/>
            <person name="Zwiers L.-H."/>
            <person name="Turgeon B."/>
            <person name="Goodwin S."/>
            <person name="Spatafora J."/>
            <person name="Crous P."/>
            <person name="Grigoriev I."/>
        </authorList>
    </citation>
    <scope>NUCLEOTIDE SEQUENCE</scope>
    <source>
        <strain evidence="5">CBS 113818</strain>
    </source>
</reference>
<keyword evidence="4" id="KW-0479">Metal-binding</keyword>
<organism evidence="5 6">
    <name type="scientific">Ophiobolus disseminans</name>
    <dbReference type="NCBI Taxonomy" id="1469910"/>
    <lineage>
        <taxon>Eukaryota</taxon>
        <taxon>Fungi</taxon>
        <taxon>Dikarya</taxon>
        <taxon>Ascomycota</taxon>
        <taxon>Pezizomycotina</taxon>
        <taxon>Dothideomycetes</taxon>
        <taxon>Pleosporomycetidae</taxon>
        <taxon>Pleosporales</taxon>
        <taxon>Pleosporineae</taxon>
        <taxon>Phaeosphaeriaceae</taxon>
        <taxon>Ophiobolus</taxon>
    </lineage>
</organism>
<dbReference type="GO" id="GO:0008299">
    <property type="term" value="P:isoprenoid biosynthetic process"/>
    <property type="evidence" value="ECO:0007669"/>
    <property type="project" value="UniProtKB-ARBA"/>
</dbReference>
<dbReference type="SUPFAM" id="SSF48576">
    <property type="entry name" value="Terpenoid synthases"/>
    <property type="match status" value="1"/>
</dbReference>
<comment type="cofactor">
    <cofactor evidence="1 4">
        <name>Mg(2+)</name>
        <dbReference type="ChEBI" id="CHEBI:18420"/>
    </cofactor>
</comment>
<dbReference type="GO" id="GO:0010333">
    <property type="term" value="F:terpene synthase activity"/>
    <property type="evidence" value="ECO:0007669"/>
    <property type="project" value="InterPro"/>
</dbReference>
<evidence type="ECO:0000256" key="4">
    <source>
        <dbReference type="RuleBase" id="RU366034"/>
    </source>
</evidence>
<dbReference type="Pfam" id="PF19086">
    <property type="entry name" value="Terpene_syn_C_2"/>
    <property type="match status" value="1"/>
</dbReference>
<dbReference type="Proteomes" id="UP000799424">
    <property type="component" value="Unassembled WGS sequence"/>
</dbReference>
<accession>A0A6A6ZSB4</accession>
<dbReference type="GO" id="GO:0046872">
    <property type="term" value="F:metal ion binding"/>
    <property type="evidence" value="ECO:0007669"/>
    <property type="project" value="UniProtKB-KW"/>
</dbReference>
<dbReference type="InterPro" id="IPR034686">
    <property type="entry name" value="Terpene_cyclase-like_2"/>
</dbReference>
<proteinExistence type="inferred from homology"/>
<evidence type="ECO:0000313" key="5">
    <source>
        <dbReference type="EMBL" id="KAF2823673.1"/>
    </source>
</evidence>
<dbReference type="EMBL" id="MU006231">
    <property type="protein sequence ID" value="KAF2823673.1"/>
    <property type="molecule type" value="Genomic_DNA"/>
</dbReference>
<dbReference type="EC" id="4.2.3.-" evidence="4"/>
<evidence type="ECO:0000256" key="3">
    <source>
        <dbReference type="ARBA" id="ARBA00022842"/>
    </source>
</evidence>
<dbReference type="InterPro" id="IPR008949">
    <property type="entry name" value="Isoprenoid_synthase_dom_sf"/>
</dbReference>
<dbReference type="AlphaFoldDB" id="A0A6A6ZSB4"/>
<sequence length="332" mass="37786">MMLTEARPAAALSPPDSPKASNLHLWHITPSTWAPRCHSLVDEVSREVDEYFLSRWNWPSERSKKVFVAAGFSRVTCLYFPLANNDRIALACKLLAVLFLVDDELEEMNLDEGKVYNDSLIATSKGEIPVDPSKPAQTILQDIWNAMRAHDIELANSVLEPTFTFMRAQTDRERLNMTGLGNYFKYRERDVGKALLSALMRFTMGLRLSPLQQKLVQSLEENCSRHISIVNDIYSFEKELKASLTMNEEGAVLCTAVKLLSDEAGMDVEAAKRVLWSMVREWEKIHDRLAEEACNVEDGAEVLHSYVKGLEFQMSGNELWSKTTPRYHHVDM</sequence>
<keyword evidence="3 4" id="KW-0460">Magnesium</keyword>
<keyword evidence="4" id="KW-0456">Lyase</keyword>
<name>A0A6A6ZSB4_9PLEO</name>
<gene>
    <name evidence="5" type="ORF">CC86DRAFT_58500</name>
</gene>
<protein>
    <recommendedName>
        <fullName evidence="4">Terpene synthase</fullName>
        <ecNumber evidence="4">4.2.3.-</ecNumber>
    </recommendedName>
</protein>
<evidence type="ECO:0000313" key="6">
    <source>
        <dbReference type="Proteomes" id="UP000799424"/>
    </source>
</evidence>